<dbReference type="AlphaFoldDB" id="F0TB28"/>
<dbReference type="NCBIfam" id="TIGR00007">
    <property type="entry name" value="1-(5-phosphoribosyl)-5-[(5-phosphoribosylamino)methylideneamino]imidazole-4-carboxamide isomerase"/>
    <property type="match status" value="1"/>
</dbReference>
<dbReference type="CDD" id="cd04732">
    <property type="entry name" value="HisA"/>
    <property type="match status" value="1"/>
</dbReference>
<dbReference type="GeneID" id="10278414"/>
<dbReference type="GO" id="GO:0000162">
    <property type="term" value="P:L-tryptophan biosynthetic process"/>
    <property type="evidence" value="ECO:0007669"/>
    <property type="project" value="TreeGrafter"/>
</dbReference>
<dbReference type="NCBIfam" id="NF010112">
    <property type="entry name" value="PRK13585.1"/>
    <property type="match status" value="1"/>
</dbReference>
<evidence type="ECO:0000256" key="3">
    <source>
        <dbReference type="ARBA" id="ARBA00005133"/>
    </source>
</evidence>
<keyword evidence="9 12" id="KW-0368">Histidine biosynthesis</keyword>
<comment type="subcellular location">
    <subcellularLocation>
        <location evidence="2 12 14">Cytoplasm</location>
    </subcellularLocation>
</comment>
<dbReference type="UniPathway" id="UPA00031">
    <property type="reaction ID" value="UER00009"/>
</dbReference>
<evidence type="ECO:0000256" key="9">
    <source>
        <dbReference type="ARBA" id="ARBA00023102"/>
    </source>
</evidence>
<reference evidence="15 16" key="2">
    <citation type="journal article" date="2014" name="Int. J. Syst. Evol. Microbiol.">
        <title>Methanobacterium paludis sp. nov. and a novel strain of Methanobacterium lacus isolated from northern peatlands.</title>
        <authorList>
            <person name="Cadillo-Quiroz H."/>
            <person name="Brauer S.L."/>
            <person name="Goodson N."/>
            <person name="Yavitt J.B."/>
            <person name="Zinder S.H."/>
        </authorList>
    </citation>
    <scope>NUCLEOTIDE SEQUENCE [LARGE SCALE GENOMIC DNA]</scope>
    <source>
        <strain evidence="15 16">AL-21</strain>
    </source>
</reference>
<name>F0TB28_METLA</name>
<reference evidence="16" key="1">
    <citation type="submission" date="2011-02" db="EMBL/GenBank/DDBJ databases">
        <title>Complete sequence of Methanobacterium sp. AL-21.</title>
        <authorList>
            <consortium name="US DOE Joint Genome Institute"/>
            <person name="Lucas S."/>
            <person name="Copeland A."/>
            <person name="Lapidus A."/>
            <person name="Cheng J.-F."/>
            <person name="Goodwin L."/>
            <person name="Pitluck S."/>
            <person name="Chertkov O."/>
            <person name="Detter J.C."/>
            <person name="Han C."/>
            <person name="Tapia R."/>
            <person name="Land M."/>
            <person name="Hauser L."/>
            <person name="Kyrpides N."/>
            <person name="Ivanova N."/>
            <person name="Mikhailova N."/>
            <person name="Pagani I."/>
            <person name="Cadillo-Quiroz H."/>
            <person name="Imachi H."/>
            <person name="Zinder S."/>
            <person name="Liu W."/>
            <person name="Woyke T."/>
        </authorList>
    </citation>
    <scope>NUCLEOTIDE SEQUENCE [LARGE SCALE GENOMIC DNA]</scope>
    <source>
        <strain evidence="16">AL-21</strain>
    </source>
</reference>
<evidence type="ECO:0000256" key="11">
    <source>
        <dbReference type="ARBA" id="ARBA00030547"/>
    </source>
</evidence>
<evidence type="ECO:0000256" key="10">
    <source>
        <dbReference type="ARBA" id="ARBA00023235"/>
    </source>
</evidence>
<comment type="pathway">
    <text evidence="3 12 14">Amino-acid biosynthesis; L-histidine biosynthesis; L-histidine from 5-phospho-alpha-D-ribose 1-diphosphate: step 4/9.</text>
</comment>
<proteinExistence type="inferred from homology"/>
<dbReference type="KEGG" id="mel:Metbo_1954"/>
<dbReference type="PANTHER" id="PTHR43090:SF7">
    <property type="entry name" value="1-(5-PHOSPHORIBOSYL)-5-[(5-PHOSPHORIBOSYLAMINO)METHYLIDENEAMINO] IMIDAZOLE-4-CARBOXAMIDE ISOMERASE"/>
    <property type="match status" value="1"/>
</dbReference>
<evidence type="ECO:0000256" key="8">
    <source>
        <dbReference type="ARBA" id="ARBA00022605"/>
    </source>
</evidence>
<comment type="similarity">
    <text evidence="4 12 13">Belongs to the HisA/HisF family.</text>
</comment>
<organism evidence="15 16">
    <name type="scientific">Methanobacterium lacus (strain AL-21)</name>
    <dbReference type="NCBI Taxonomy" id="877455"/>
    <lineage>
        <taxon>Archaea</taxon>
        <taxon>Methanobacteriati</taxon>
        <taxon>Methanobacteriota</taxon>
        <taxon>Methanomada group</taxon>
        <taxon>Methanobacteria</taxon>
        <taxon>Methanobacteriales</taxon>
        <taxon>Methanobacteriaceae</taxon>
        <taxon>Methanobacterium</taxon>
    </lineage>
</organism>
<evidence type="ECO:0000256" key="5">
    <source>
        <dbReference type="ARBA" id="ARBA00012550"/>
    </source>
</evidence>
<evidence type="ECO:0000313" key="15">
    <source>
        <dbReference type="EMBL" id="ADZ10174.1"/>
    </source>
</evidence>
<accession>F0TB28</accession>
<dbReference type="eggNOG" id="arCOG00618">
    <property type="taxonomic scope" value="Archaea"/>
</dbReference>
<dbReference type="PANTHER" id="PTHR43090">
    <property type="entry name" value="1-(5-PHOSPHORIBOSYL)-5-[(5-PHOSPHORIBOSYLAMINO)METHYLIDENEAMINO] IMIDAZOLE-4-CARBOXAMIDE ISOMERASE"/>
    <property type="match status" value="1"/>
</dbReference>
<dbReference type="GO" id="GO:0000105">
    <property type="term" value="P:L-histidine biosynthetic process"/>
    <property type="evidence" value="ECO:0007669"/>
    <property type="project" value="UniProtKB-UniRule"/>
</dbReference>
<dbReference type="FunFam" id="3.20.20.70:FF:000009">
    <property type="entry name" value="1-(5-phosphoribosyl)-5-[(5-phosphoribosylamino)methylideneamino] imidazole-4-carboxamide isomerase"/>
    <property type="match status" value="1"/>
</dbReference>
<keyword evidence="16" id="KW-1185">Reference proteome</keyword>
<dbReference type="Pfam" id="PF00977">
    <property type="entry name" value="His_biosynth"/>
    <property type="match status" value="1"/>
</dbReference>
<evidence type="ECO:0000313" key="16">
    <source>
        <dbReference type="Proteomes" id="UP000007490"/>
    </source>
</evidence>
<dbReference type="Proteomes" id="UP000007490">
    <property type="component" value="Chromosome"/>
</dbReference>
<evidence type="ECO:0000256" key="4">
    <source>
        <dbReference type="ARBA" id="ARBA00009667"/>
    </source>
</evidence>
<dbReference type="STRING" id="877455.Metbo_1954"/>
<dbReference type="InterPro" id="IPR044524">
    <property type="entry name" value="Isoase_HisA-like"/>
</dbReference>
<dbReference type="EMBL" id="CP002551">
    <property type="protein sequence ID" value="ADZ10174.1"/>
    <property type="molecule type" value="Genomic_DNA"/>
</dbReference>
<evidence type="ECO:0000256" key="1">
    <source>
        <dbReference type="ARBA" id="ARBA00000901"/>
    </source>
</evidence>
<dbReference type="GO" id="GO:0003949">
    <property type="term" value="F:1-(5-phosphoribosyl)-5-[(5-phosphoribosylamino)methylideneamino]imidazole-4-carboxamide isomerase activity"/>
    <property type="evidence" value="ECO:0007669"/>
    <property type="project" value="UniProtKB-UniRule"/>
</dbReference>
<dbReference type="HOGENOM" id="CLU_048577_1_1_2"/>
<keyword evidence="10 12" id="KW-0413">Isomerase</keyword>
<dbReference type="Gene3D" id="3.20.20.70">
    <property type="entry name" value="Aldolase class I"/>
    <property type="match status" value="1"/>
</dbReference>
<dbReference type="EC" id="5.3.1.16" evidence="5 12"/>
<evidence type="ECO:0000256" key="12">
    <source>
        <dbReference type="HAMAP-Rule" id="MF_01014"/>
    </source>
</evidence>
<dbReference type="SUPFAM" id="SSF51366">
    <property type="entry name" value="Ribulose-phoshate binding barrel"/>
    <property type="match status" value="1"/>
</dbReference>
<dbReference type="InterPro" id="IPR013785">
    <property type="entry name" value="Aldolase_TIM"/>
</dbReference>
<evidence type="ECO:0000256" key="6">
    <source>
        <dbReference type="ARBA" id="ARBA00018464"/>
    </source>
</evidence>
<evidence type="ECO:0000256" key="13">
    <source>
        <dbReference type="RuleBase" id="RU003657"/>
    </source>
</evidence>
<dbReference type="InterPro" id="IPR006063">
    <property type="entry name" value="HisA_bact_arch"/>
</dbReference>
<evidence type="ECO:0000256" key="14">
    <source>
        <dbReference type="RuleBase" id="RU003658"/>
    </source>
</evidence>
<protein>
    <recommendedName>
        <fullName evidence="6 12">1-(5-phosphoribosyl)-5-[(5-phosphoribosylamino)methylideneamino] imidazole-4-carboxamide isomerase</fullName>
        <ecNumber evidence="5 12">5.3.1.16</ecNumber>
    </recommendedName>
    <alternativeName>
        <fullName evidence="11 12">Phosphoribosylformimino-5-aminoimidazole carboxamide ribotide isomerase</fullName>
    </alternativeName>
</protein>
<evidence type="ECO:0000256" key="2">
    <source>
        <dbReference type="ARBA" id="ARBA00004496"/>
    </source>
</evidence>
<dbReference type="HAMAP" id="MF_01014">
    <property type="entry name" value="HisA"/>
    <property type="match status" value="1"/>
</dbReference>
<feature type="active site" description="Proton donor" evidence="12">
    <location>
        <position position="133"/>
    </location>
</feature>
<feature type="active site" description="Proton acceptor" evidence="12">
    <location>
        <position position="11"/>
    </location>
</feature>
<evidence type="ECO:0000256" key="7">
    <source>
        <dbReference type="ARBA" id="ARBA00022490"/>
    </source>
</evidence>
<keyword evidence="8 12" id="KW-0028">Amino-acid biosynthesis</keyword>
<dbReference type="InterPro" id="IPR006062">
    <property type="entry name" value="His_biosynth"/>
</dbReference>
<comment type="catalytic activity">
    <reaction evidence="1 12 14">
        <text>1-(5-phospho-beta-D-ribosyl)-5-[(5-phospho-beta-D-ribosylamino)methylideneamino]imidazole-4-carboxamide = 5-[(5-phospho-1-deoxy-D-ribulos-1-ylimino)methylamino]-1-(5-phospho-beta-D-ribosyl)imidazole-4-carboxamide</text>
        <dbReference type="Rhea" id="RHEA:15469"/>
        <dbReference type="ChEBI" id="CHEBI:58435"/>
        <dbReference type="ChEBI" id="CHEBI:58525"/>
        <dbReference type="EC" id="5.3.1.16"/>
    </reaction>
</comment>
<gene>
    <name evidence="12" type="primary">hisA</name>
    <name evidence="15" type="ordered locus">Metbo_1954</name>
</gene>
<dbReference type="RefSeq" id="WP_013645525.1">
    <property type="nucleotide sequence ID" value="NC_015216.1"/>
</dbReference>
<keyword evidence="7 12" id="KW-0963">Cytoplasm</keyword>
<dbReference type="OrthoDB" id="52866at2157"/>
<dbReference type="InterPro" id="IPR011060">
    <property type="entry name" value="RibuloseP-bd_barrel"/>
</dbReference>
<dbReference type="GO" id="GO:0005737">
    <property type="term" value="C:cytoplasm"/>
    <property type="evidence" value="ECO:0007669"/>
    <property type="project" value="UniProtKB-SubCell"/>
</dbReference>
<sequence length="245" mass="26242">MILLYIIPAVDIKNGKCVQLVQGKPGTEQVIIDNPHEVAKNWEDKGAEILHVINLDGAFGENSKNREVIEKIIDTVSVPVQLGGGIRTVDDAANLLDLGVEKVILGTMAVENPELVNQLSDDYGSDSIIVALDSKNSEVVVKGWTESTGKTAPELGLSLQKHGAGGILFTNVDVEGLLSGFNMDPLLELLDAVNIPVIYSGGVTTLEDIETLSKTKTFGTVIGSALYKGRIDFETALKFQAVHSF</sequence>
<dbReference type="InterPro" id="IPR023016">
    <property type="entry name" value="HisA/PriA"/>
</dbReference>